<evidence type="ECO:0000256" key="5">
    <source>
        <dbReference type="ARBA" id="ARBA00022989"/>
    </source>
</evidence>
<evidence type="ECO:0000259" key="8">
    <source>
        <dbReference type="Pfam" id="PF04239"/>
    </source>
</evidence>
<evidence type="ECO:0000256" key="1">
    <source>
        <dbReference type="ARBA" id="ARBA00004651"/>
    </source>
</evidence>
<dbReference type="PANTHER" id="PTHR34582:SF7">
    <property type="entry name" value="UPF0702 TRANSMEMBRANE PROTEIN YDFS"/>
    <property type="match status" value="1"/>
</dbReference>
<evidence type="ECO:0000259" key="9">
    <source>
        <dbReference type="Pfam" id="PF20730"/>
    </source>
</evidence>
<keyword evidence="11" id="KW-1185">Reference proteome</keyword>
<name>A0ABU0JQF7_HATLI</name>
<sequence length="242" mass="27943">MNEALVVLVRSIIGFFSLIIFARVLGKQQISQLTFFDYVLGITIGSTASTLTTDLSTRAWPHWVGLLTWCLLGYLMQFITLRWRFTAKYIDGQPIVVIMDGKIMEEHLKKIRYRMSDIMEQLRSKGVFDLNEVQCAILESDGELSILKKPENNPVTLKDLKLKPEKDGINIELIYDGQIVEQNLKNLKKDNQWLKNELRKRGIKNHEDVFLATVNPKGDIYVDTYKDKIKKLIDIGDYKGPY</sequence>
<accession>A0ABU0JQF7</accession>
<gene>
    <name evidence="10" type="ORF">QOZ93_001067</name>
</gene>
<keyword evidence="6 7" id="KW-0472">Membrane</keyword>
<keyword evidence="3" id="KW-1003">Cell membrane</keyword>
<feature type="domain" description="YetF C-terminal" evidence="8">
    <location>
        <begin position="82"/>
        <end position="215"/>
    </location>
</feature>
<evidence type="ECO:0000256" key="2">
    <source>
        <dbReference type="ARBA" id="ARBA00006448"/>
    </source>
</evidence>
<evidence type="ECO:0000256" key="6">
    <source>
        <dbReference type="ARBA" id="ARBA00023136"/>
    </source>
</evidence>
<evidence type="ECO:0000256" key="3">
    <source>
        <dbReference type="ARBA" id="ARBA00022475"/>
    </source>
</evidence>
<evidence type="ECO:0000256" key="7">
    <source>
        <dbReference type="SAM" id="Phobius"/>
    </source>
</evidence>
<dbReference type="InterPro" id="IPR007353">
    <property type="entry name" value="DUF421"/>
</dbReference>
<feature type="transmembrane region" description="Helical" evidence="7">
    <location>
        <begin position="63"/>
        <end position="81"/>
    </location>
</feature>
<keyword evidence="5 7" id="KW-1133">Transmembrane helix</keyword>
<feature type="domain" description="YetF-like N-terminal transmembrane" evidence="9">
    <location>
        <begin position="7"/>
        <end position="79"/>
    </location>
</feature>
<dbReference type="Proteomes" id="UP001224418">
    <property type="component" value="Unassembled WGS sequence"/>
</dbReference>
<feature type="transmembrane region" description="Helical" evidence="7">
    <location>
        <begin position="6"/>
        <end position="26"/>
    </location>
</feature>
<reference evidence="10 11" key="1">
    <citation type="submission" date="2023-07" db="EMBL/GenBank/DDBJ databases">
        <title>Genomic Encyclopedia of Type Strains, Phase IV (KMG-IV): sequencing the most valuable type-strain genomes for metagenomic binning, comparative biology and taxonomic classification.</title>
        <authorList>
            <person name="Goeker M."/>
        </authorList>
    </citation>
    <scope>NUCLEOTIDE SEQUENCE [LARGE SCALE GENOMIC DNA]</scope>
    <source>
        <strain evidence="10 11">DSM 1400</strain>
    </source>
</reference>
<evidence type="ECO:0000256" key="4">
    <source>
        <dbReference type="ARBA" id="ARBA00022692"/>
    </source>
</evidence>
<feature type="transmembrane region" description="Helical" evidence="7">
    <location>
        <begin position="33"/>
        <end position="51"/>
    </location>
</feature>
<dbReference type="InterPro" id="IPR048454">
    <property type="entry name" value="YetF_N"/>
</dbReference>
<comment type="similarity">
    <text evidence="2">Belongs to the UPF0702 family.</text>
</comment>
<dbReference type="Pfam" id="PF04239">
    <property type="entry name" value="DUF421"/>
    <property type="match status" value="1"/>
</dbReference>
<keyword evidence="4 7" id="KW-0812">Transmembrane</keyword>
<dbReference type="InterPro" id="IPR023090">
    <property type="entry name" value="UPF0702_alpha/beta_dom_sf"/>
</dbReference>
<evidence type="ECO:0000313" key="11">
    <source>
        <dbReference type="Proteomes" id="UP001224418"/>
    </source>
</evidence>
<dbReference type="RefSeq" id="WP_307355411.1">
    <property type="nucleotide sequence ID" value="NZ_BAAACJ010000032.1"/>
</dbReference>
<proteinExistence type="inferred from homology"/>
<comment type="caution">
    <text evidence="10">The sequence shown here is derived from an EMBL/GenBank/DDBJ whole genome shotgun (WGS) entry which is preliminary data.</text>
</comment>
<dbReference type="EMBL" id="JAUSWN010000007">
    <property type="protein sequence ID" value="MDQ0479326.1"/>
    <property type="molecule type" value="Genomic_DNA"/>
</dbReference>
<dbReference type="Pfam" id="PF20730">
    <property type="entry name" value="YetF_N"/>
    <property type="match status" value="1"/>
</dbReference>
<organism evidence="10 11">
    <name type="scientific">Hathewaya limosa</name>
    <name type="common">Clostridium limosum</name>
    <dbReference type="NCBI Taxonomy" id="1536"/>
    <lineage>
        <taxon>Bacteria</taxon>
        <taxon>Bacillati</taxon>
        <taxon>Bacillota</taxon>
        <taxon>Clostridia</taxon>
        <taxon>Eubacteriales</taxon>
        <taxon>Clostridiaceae</taxon>
        <taxon>Hathewaya</taxon>
    </lineage>
</organism>
<comment type="subcellular location">
    <subcellularLocation>
        <location evidence="1">Cell membrane</location>
        <topology evidence="1">Multi-pass membrane protein</topology>
    </subcellularLocation>
</comment>
<protein>
    <submittedName>
        <fullName evidence="10">Uncharacterized membrane protein YcaP (DUF421 family)</fullName>
    </submittedName>
</protein>
<evidence type="ECO:0000313" key="10">
    <source>
        <dbReference type="EMBL" id="MDQ0479326.1"/>
    </source>
</evidence>
<dbReference type="Gene3D" id="3.30.240.20">
    <property type="entry name" value="bsu07140 like domains"/>
    <property type="match status" value="2"/>
</dbReference>
<dbReference type="PANTHER" id="PTHR34582">
    <property type="entry name" value="UPF0702 TRANSMEMBRANE PROTEIN YCAP"/>
    <property type="match status" value="1"/>
</dbReference>